<dbReference type="SUPFAM" id="SSF47986">
    <property type="entry name" value="DEATH domain"/>
    <property type="match status" value="1"/>
</dbReference>
<dbReference type="Pfam" id="PF00619">
    <property type="entry name" value="CARD"/>
    <property type="match status" value="1"/>
</dbReference>
<evidence type="ECO:0000313" key="8">
    <source>
        <dbReference type="RefSeq" id="XP_029028014.1"/>
    </source>
</evidence>
<evidence type="ECO:0000256" key="1">
    <source>
        <dbReference type="ARBA" id="ARBA00010134"/>
    </source>
</evidence>
<feature type="active site" evidence="2">
    <location>
        <position position="254"/>
    </location>
</feature>
<evidence type="ECO:0000256" key="2">
    <source>
        <dbReference type="PIRSR" id="PIRSR038001-1"/>
    </source>
</evidence>
<gene>
    <name evidence="8" type="primary">LOC114868518</name>
</gene>
<dbReference type="InterPro" id="IPR001309">
    <property type="entry name" value="Pept_C14_p20"/>
</dbReference>
<dbReference type="GO" id="GO:0004197">
    <property type="term" value="F:cysteine-type endopeptidase activity"/>
    <property type="evidence" value="ECO:0007669"/>
    <property type="project" value="InterPro"/>
</dbReference>
<dbReference type="InterPro" id="IPR033139">
    <property type="entry name" value="Caspase_cys_AS"/>
</dbReference>
<dbReference type="InterPro" id="IPR011600">
    <property type="entry name" value="Pept_C14_caspase"/>
</dbReference>
<evidence type="ECO:0000256" key="3">
    <source>
        <dbReference type="RuleBase" id="RU003971"/>
    </source>
</evidence>
<sequence>MAEQLSTIRRKFIESVSKPVISELLDGLLEDGVLNDGEKDSILEENCGRADRARSLIDTVKRKGDAASKKMIAHIKRADPTLYSELVLSHAEPPETLMLCLPAKEKQKMTRDETDNDIYPVTKENVKNRVALLITNITFTNVMYNRGGADIDEKNMEKLLSSLGYEVVKHTDLTAEQIHKAVLDFSKHPKLRQTDSVWVVMMSHGKLGNILGVNYNEADAKPDQFSINNIYTCLDSEHCPALLNKPKVIVIQACRGVGKGDVLISDGATAADEAPQSCPSDFEDFEDDAIRRVHKEKDFISLLSCTPDTVAYRQIDRGSLLIQFIVEVFKPSAEQDHIEELFRKVMRRFEDFSKGKIRQMPTKDRCTLTKHFYVFPRP</sequence>
<dbReference type="PROSITE" id="PS01122">
    <property type="entry name" value="CASPASE_CYS"/>
    <property type="match status" value="1"/>
</dbReference>
<dbReference type="GO" id="GO:0042981">
    <property type="term" value="P:regulation of apoptotic process"/>
    <property type="evidence" value="ECO:0007669"/>
    <property type="project" value="InterPro"/>
</dbReference>
<dbReference type="RefSeq" id="XP_029028014.1">
    <property type="nucleotide sequence ID" value="XM_029172181.3"/>
</dbReference>
<dbReference type="InterPro" id="IPR029030">
    <property type="entry name" value="Caspase-like_dom_sf"/>
</dbReference>
<feature type="domain" description="Caspase family p10" evidence="4">
    <location>
        <begin position="289"/>
        <end position="376"/>
    </location>
</feature>
<dbReference type="GO" id="GO:0050727">
    <property type="term" value="P:regulation of inflammatory response"/>
    <property type="evidence" value="ECO:0007669"/>
    <property type="project" value="TreeGrafter"/>
</dbReference>
<organism evidence="7 8">
    <name type="scientific">Betta splendens</name>
    <name type="common">Siamese fighting fish</name>
    <dbReference type="NCBI Taxonomy" id="158456"/>
    <lineage>
        <taxon>Eukaryota</taxon>
        <taxon>Metazoa</taxon>
        <taxon>Chordata</taxon>
        <taxon>Craniata</taxon>
        <taxon>Vertebrata</taxon>
        <taxon>Euteleostomi</taxon>
        <taxon>Actinopterygii</taxon>
        <taxon>Neopterygii</taxon>
        <taxon>Teleostei</taxon>
        <taxon>Neoteleostei</taxon>
        <taxon>Acanthomorphata</taxon>
        <taxon>Anabantaria</taxon>
        <taxon>Anabantiformes</taxon>
        <taxon>Anabantoidei</taxon>
        <taxon>Osphronemidae</taxon>
        <taxon>Betta</taxon>
    </lineage>
</organism>
<dbReference type="GO" id="GO:0072559">
    <property type="term" value="C:NLRP3 inflammasome complex"/>
    <property type="evidence" value="ECO:0007669"/>
    <property type="project" value="TreeGrafter"/>
</dbReference>
<dbReference type="InParanoid" id="A0A6P7PFN0"/>
<dbReference type="PANTHER" id="PTHR47901">
    <property type="entry name" value="CASPASE RECRUITMENT DOMAIN-CONTAINING PROTEIN 18"/>
    <property type="match status" value="1"/>
</dbReference>
<dbReference type="OrthoDB" id="6097640at2759"/>
<keyword evidence="7" id="KW-1185">Reference proteome</keyword>
<dbReference type="PROSITE" id="PS50209">
    <property type="entry name" value="CARD"/>
    <property type="match status" value="1"/>
</dbReference>
<accession>A0A6P7PFN0</accession>
<dbReference type="PROSITE" id="PS50208">
    <property type="entry name" value="CASPASE_P20"/>
    <property type="match status" value="1"/>
</dbReference>
<reference evidence="8" key="1">
    <citation type="submission" date="2025-08" db="UniProtKB">
        <authorList>
            <consortium name="RefSeq"/>
        </authorList>
    </citation>
    <scope>IDENTIFICATION</scope>
</reference>
<dbReference type="FunCoup" id="A0A6P7PFN0">
    <property type="interactions" value="906"/>
</dbReference>
<protein>
    <submittedName>
        <fullName evidence="8">Caspase a-like isoform X1</fullName>
    </submittedName>
</protein>
<dbReference type="GO" id="GO:0006508">
    <property type="term" value="P:proteolysis"/>
    <property type="evidence" value="ECO:0007669"/>
    <property type="project" value="InterPro"/>
</dbReference>
<dbReference type="CDD" id="cd08325">
    <property type="entry name" value="CARD_CASP1-like"/>
    <property type="match status" value="1"/>
</dbReference>
<dbReference type="PROSITE" id="PS50207">
    <property type="entry name" value="CASPASE_P10"/>
    <property type="match status" value="1"/>
</dbReference>
<dbReference type="InterPro" id="IPR011029">
    <property type="entry name" value="DEATH-like_dom_sf"/>
</dbReference>
<dbReference type="InterPro" id="IPR002398">
    <property type="entry name" value="Pept_C14"/>
</dbReference>
<dbReference type="Pfam" id="PF00656">
    <property type="entry name" value="Peptidase_C14"/>
    <property type="match status" value="1"/>
</dbReference>
<dbReference type="InterPro" id="IPR001315">
    <property type="entry name" value="CARD"/>
</dbReference>
<dbReference type="SMART" id="SM00115">
    <property type="entry name" value="CASc"/>
    <property type="match status" value="1"/>
</dbReference>
<dbReference type="PANTHER" id="PTHR47901:SF3">
    <property type="entry name" value="CASPASE-1"/>
    <property type="match status" value="1"/>
</dbReference>
<dbReference type="CDD" id="cd00032">
    <property type="entry name" value="CASc"/>
    <property type="match status" value="1"/>
</dbReference>
<dbReference type="AlphaFoldDB" id="A0A6P7PFN0"/>
<name>A0A6P7PFN0_BETSP</name>
<dbReference type="GeneID" id="114868518"/>
<feature type="domain" description="Caspase family p20" evidence="5">
    <location>
        <begin position="127"/>
        <end position="256"/>
    </location>
</feature>
<dbReference type="Gene3D" id="1.10.533.10">
    <property type="entry name" value="Death Domain, Fas"/>
    <property type="match status" value="1"/>
</dbReference>
<dbReference type="Gene3D" id="3.40.50.1460">
    <property type="match status" value="1"/>
</dbReference>
<feature type="active site" evidence="2">
    <location>
        <position position="204"/>
    </location>
</feature>
<dbReference type="GO" id="GO:0072557">
    <property type="term" value="C:IPAF inflammasome complex"/>
    <property type="evidence" value="ECO:0007669"/>
    <property type="project" value="TreeGrafter"/>
</dbReference>
<proteinExistence type="inferred from homology"/>
<evidence type="ECO:0000259" key="6">
    <source>
        <dbReference type="PROSITE" id="PS50209"/>
    </source>
</evidence>
<dbReference type="InterPro" id="IPR002138">
    <property type="entry name" value="Pept_C14_p10"/>
</dbReference>
<dbReference type="PRINTS" id="PR00376">
    <property type="entry name" value="IL1BCENZYME"/>
</dbReference>
<comment type="similarity">
    <text evidence="1 3">Belongs to the peptidase C14A family.</text>
</comment>
<evidence type="ECO:0000313" key="7">
    <source>
        <dbReference type="Proteomes" id="UP000515150"/>
    </source>
</evidence>
<dbReference type="KEGG" id="bspl:114868518"/>
<dbReference type="Proteomes" id="UP000515150">
    <property type="component" value="Chromosome 13"/>
</dbReference>
<dbReference type="GO" id="GO:0097169">
    <property type="term" value="C:AIM2 inflammasome complex"/>
    <property type="evidence" value="ECO:0007669"/>
    <property type="project" value="TreeGrafter"/>
</dbReference>
<dbReference type="SMART" id="SM00114">
    <property type="entry name" value="CARD"/>
    <property type="match status" value="1"/>
</dbReference>
<evidence type="ECO:0000259" key="5">
    <source>
        <dbReference type="PROSITE" id="PS50208"/>
    </source>
</evidence>
<dbReference type="PIRSF" id="PIRSF038001">
    <property type="entry name" value="Caspase_ICE"/>
    <property type="match status" value="1"/>
</dbReference>
<dbReference type="SUPFAM" id="SSF52129">
    <property type="entry name" value="Caspase-like"/>
    <property type="match status" value="1"/>
</dbReference>
<dbReference type="InterPro" id="IPR015917">
    <property type="entry name" value="Pept_C14A"/>
</dbReference>
<feature type="domain" description="CARD" evidence="6">
    <location>
        <begin position="1"/>
        <end position="90"/>
    </location>
</feature>
<evidence type="ECO:0000259" key="4">
    <source>
        <dbReference type="PROSITE" id="PS50207"/>
    </source>
</evidence>